<evidence type="ECO:0000256" key="7">
    <source>
        <dbReference type="ARBA" id="ARBA00023002"/>
    </source>
</evidence>
<dbReference type="GO" id="GO:0005737">
    <property type="term" value="C:cytoplasm"/>
    <property type="evidence" value="ECO:0007669"/>
    <property type="project" value="UniProtKB-SubCell"/>
</dbReference>
<dbReference type="InterPro" id="IPR000907">
    <property type="entry name" value="LipOase"/>
</dbReference>
<dbReference type="PANTHER" id="PTHR11771">
    <property type="entry name" value="LIPOXYGENASE"/>
    <property type="match status" value="1"/>
</dbReference>
<dbReference type="GO" id="GO:0016702">
    <property type="term" value="F:oxidoreductase activity, acting on single donors with incorporation of molecular oxygen, incorporation of two atoms of oxygen"/>
    <property type="evidence" value="ECO:0007669"/>
    <property type="project" value="InterPro"/>
</dbReference>
<keyword evidence="9" id="KW-0443">Lipid metabolism</keyword>
<dbReference type="Ensembl" id="ENSSAUT00010006367.1">
    <property type="protein sequence ID" value="ENSSAUP00010005917.1"/>
    <property type="gene ID" value="ENSSAUG00010003027.1"/>
</dbReference>
<evidence type="ECO:0000256" key="9">
    <source>
        <dbReference type="ARBA" id="ARBA00023098"/>
    </source>
</evidence>
<dbReference type="Gene3D" id="1.20.245.10">
    <property type="entry name" value="Lipoxygenase-1, Domain 5"/>
    <property type="match status" value="1"/>
</dbReference>
<dbReference type="PROSITE" id="PS00081">
    <property type="entry name" value="LIPOXYGENASE_2"/>
    <property type="match status" value="1"/>
</dbReference>
<evidence type="ECO:0000256" key="3">
    <source>
        <dbReference type="ARBA" id="ARBA00009419"/>
    </source>
</evidence>
<dbReference type="SUPFAM" id="SSF48484">
    <property type="entry name" value="Lipoxigenase"/>
    <property type="match status" value="1"/>
</dbReference>
<reference evidence="15" key="2">
    <citation type="submission" date="2025-08" db="UniProtKB">
        <authorList>
            <consortium name="Ensembl"/>
        </authorList>
    </citation>
    <scope>IDENTIFICATION</scope>
</reference>
<evidence type="ECO:0000313" key="15">
    <source>
        <dbReference type="Ensembl" id="ENSSAUP00010005917.1"/>
    </source>
</evidence>
<dbReference type="AlphaFoldDB" id="A0A671TZ57"/>
<feature type="site" description="Essential for stabilizing binding to COTL1" evidence="12">
    <location>
        <position position="147"/>
    </location>
</feature>
<dbReference type="Pfam" id="PF01477">
    <property type="entry name" value="PLAT"/>
    <property type="match status" value="1"/>
</dbReference>
<reference evidence="15" key="3">
    <citation type="submission" date="2025-09" db="UniProtKB">
        <authorList>
            <consortium name="Ensembl"/>
        </authorList>
    </citation>
    <scope>IDENTIFICATION</scope>
</reference>
<dbReference type="GO" id="GO:0005506">
    <property type="term" value="F:iron ion binding"/>
    <property type="evidence" value="ECO:0007669"/>
    <property type="project" value="InterPro"/>
</dbReference>
<dbReference type="FunFam" id="1.20.245.10:FF:000001">
    <property type="entry name" value="Arachidonate 5-lipoxygenase a"/>
    <property type="match status" value="1"/>
</dbReference>
<keyword evidence="4" id="KW-0963">Cytoplasm</keyword>
<dbReference type="PRINTS" id="PR00087">
    <property type="entry name" value="LIPOXYGENASE"/>
</dbReference>
<accession>A0A671TZ57</accession>
<evidence type="ECO:0000256" key="13">
    <source>
        <dbReference type="RuleBase" id="RU003974"/>
    </source>
</evidence>
<evidence type="ECO:0000256" key="10">
    <source>
        <dbReference type="PIRSR" id="PIRSR601885-1"/>
    </source>
</evidence>
<dbReference type="InterPro" id="IPR036392">
    <property type="entry name" value="PLAT/LH2_dom_sf"/>
</dbReference>
<proteinExistence type="inferred from homology"/>
<dbReference type="GeneTree" id="ENSGT00940000156796"/>
<evidence type="ECO:0000256" key="1">
    <source>
        <dbReference type="ARBA" id="ARBA00004496"/>
    </source>
</evidence>
<dbReference type="Proteomes" id="UP000472265">
    <property type="component" value="Chromosome 1"/>
</dbReference>
<evidence type="ECO:0000256" key="4">
    <source>
        <dbReference type="ARBA" id="ARBA00022490"/>
    </source>
</evidence>
<feature type="binding site" evidence="10">
    <location>
        <position position="412"/>
    </location>
    <ligand>
        <name>Fe cation</name>
        <dbReference type="ChEBI" id="CHEBI:24875"/>
        <note>catalytic</note>
    </ligand>
</feature>
<dbReference type="InterPro" id="IPR001885">
    <property type="entry name" value="LipOase_mml"/>
</dbReference>
<dbReference type="PRINTS" id="PR00467">
    <property type="entry name" value="MAMLPOXGNASE"/>
</dbReference>
<dbReference type="InterPro" id="IPR036226">
    <property type="entry name" value="LipOase_C_sf"/>
</dbReference>
<dbReference type="InParanoid" id="A0A671TZ57"/>
<evidence type="ECO:0000256" key="12">
    <source>
        <dbReference type="PIRSR" id="PIRSR601885-3"/>
    </source>
</evidence>
<dbReference type="SUPFAM" id="SSF49723">
    <property type="entry name" value="Lipase/lipooxygenase domain (PLAT/LH2 domain)"/>
    <property type="match status" value="1"/>
</dbReference>
<comment type="pathway">
    <text evidence="2">Lipid metabolism.</text>
</comment>
<dbReference type="InterPro" id="IPR001024">
    <property type="entry name" value="PLAT/LH2_dom"/>
</dbReference>
<keyword evidence="16" id="KW-1185">Reference proteome</keyword>
<evidence type="ECO:0000313" key="16">
    <source>
        <dbReference type="Proteomes" id="UP000472265"/>
    </source>
</evidence>
<name>A0A671TZ57_SPAAU</name>
<feature type="binding site" evidence="11">
    <location>
        <position position="124"/>
    </location>
    <ligand>
        <name>Ca(2+)</name>
        <dbReference type="ChEBI" id="CHEBI:29108"/>
        <label>1</label>
    </ligand>
</feature>
<keyword evidence="5 10" id="KW-0479">Metal-binding</keyword>
<dbReference type="Gene3D" id="3.10.450.60">
    <property type="match status" value="1"/>
</dbReference>
<evidence type="ECO:0000256" key="2">
    <source>
        <dbReference type="ARBA" id="ARBA00005189"/>
    </source>
</evidence>
<comment type="cofactor">
    <cofactor evidence="10">
        <name>Fe cation</name>
        <dbReference type="ChEBI" id="CHEBI:24875"/>
    </cofactor>
    <text evidence="10">Binds 1 Fe cation per subunit.</text>
</comment>
<evidence type="ECO:0000256" key="11">
    <source>
        <dbReference type="PIRSR" id="PIRSR601885-2"/>
    </source>
</evidence>
<organism evidence="15 16">
    <name type="scientific">Sparus aurata</name>
    <name type="common">Gilthead sea bream</name>
    <dbReference type="NCBI Taxonomy" id="8175"/>
    <lineage>
        <taxon>Eukaryota</taxon>
        <taxon>Metazoa</taxon>
        <taxon>Chordata</taxon>
        <taxon>Craniata</taxon>
        <taxon>Vertebrata</taxon>
        <taxon>Euteleostomi</taxon>
        <taxon>Actinopterygii</taxon>
        <taxon>Neopterygii</taxon>
        <taxon>Teleostei</taxon>
        <taxon>Neoteleostei</taxon>
        <taxon>Acanthomorphata</taxon>
        <taxon>Eupercaria</taxon>
        <taxon>Spariformes</taxon>
        <taxon>Sparidae</taxon>
        <taxon>Sparus</taxon>
    </lineage>
</organism>
<dbReference type="GO" id="GO:0034440">
    <property type="term" value="P:lipid oxidation"/>
    <property type="evidence" value="ECO:0007669"/>
    <property type="project" value="InterPro"/>
</dbReference>
<dbReference type="Gene3D" id="2.60.60.20">
    <property type="entry name" value="PLAT/LH2 domain"/>
    <property type="match status" value="1"/>
</dbReference>
<feature type="binding site" evidence="10">
    <location>
        <position position="587"/>
    </location>
    <ligand>
        <name>Fe cation</name>
        <dbReference type="ChEBI" id="CHEBI:24875"/>
        <note>catalytic</note>
    </ligand>
</feature>
<keyword evidence="11" id="KW-0106">Calcium</keyword>
<dbReference type="InterPro" id="IPR013819">
    <property type="entry name" value="LipOase_C"/>
</dbReference>
<gene>
    <name evidence="15" type="primary">LOC115580558</name>
</gene>
<comment type="similarity">
    <text evidence="3 13">Belongs to the lipoxygenase family.</text>
</comment>
<evidence type="ECO:0000256" key="5">
    <source>
        <dbReference type="ARBA" id="ARBA00022723"/>
    </source>
</evidence>
<dbReference type="Pfam" id="PF00305">
    <property type="entry name" value="Lipoxygenase"/>
    <property type="match status" value="1"/>
</dbReference>
<dbReference type="InterPro" id="IPR020834">
    <property type="entry name" value="LipOase_CS"/>
</dbReference>
<protein>
    <submittedName>
        <fullName evidence="15">Hydroperoxide isomerase ALOXE3-like</fullName>
    </submittedName>
</protein>
<reference evidence="15" key="1">
    <citation type="submission" date="2021-04" db="EMBL/GenBank/DDBJ databases">
        <authorList>
            <consortium name="Wellcome Sanger Institute Data Sharing"/>
        </authorList>
    </citation>
    <scope>NUCLEOTIDE SEQUENCE [LARGE SCALE GENOMIC DNA]</scope>
</reference>
<keyword evidence="8 10" id="KW-0408">Iron</keyword>
<evidence type="ECO:0000256" key="8">
    <source>
        <dbReference type="ARBA" id="ARBA00023004"/>
    </source>
</evidence>
<evidence type="ECO:0000256" key="6">
    <source>
        <dbReference type="ARBA" id="ARBA00022964"/>
    </source>
</evidence>
<keyword evidence="6 13" id="KW-0223">Dioxygenase</keyword>
<sequence>MFLHQEVSQKTDNLCTNSRTARYVNFPLTFPLSAESEAGESEANLARCAFWTQKRVREAEPGQILLYHIAVGALFCYSVQWLSRHQMFLCCQVSDFTVSCSVSIGKLVLIELDKQRFLFFPEEDWFPAKVVIKSPEGDTYTVPIYRWITDSKVHRYKEGTALRVFEDNHRHGSNSREEELKRRKEEYRWDVYKEGIPHCIKATNPCSLPPEVRFSFTKTVQFTFTALEGKIELMLEGLANCKKKWKDMHHLNRAFWHKTHMADYVQKHWKEDVFFGYQYLNGINPMLIRRCMALPSNFPVTDDMVFPRGQSSLEEEMKKGNIFLVDYKLLDGVKPSVINGKKQYLMAPLVLLHKTPQDQLMPIAIQLKQTPADDNPIFFPTDSEYDWLIAKIFVRSADFNVHELNVHLLRTHLLAEVFTVSLLRNVPMVHPLYKLLIPHTRYTLQINILARLLLISKTGVFTKFSASGGEGMITILKRSMASMTYSSLCIPEDIAERGLKDLPNFNYRDDGLRLWDIINRFVQEVLGYYYKNDAEVKQDSELQKWISDIFVHGFLSKKNTGIPQSFTSVTELVKFVTMVIFTCSAQHAAVNSGQYDFDGWMPNAPTSLQRPPPTKKGTTNEATMLDTFPDVNATVHGMAVVWLLSKQSTDFAPLGHYPKNHFTEETPCKLIKKFQERLEEFEASVKARNGILEVPYTYLIPSEVENSVAL</sequence>
<evidence type="ECO:0000259" key="14">
    <source>
        <dbReference type="PROSITE" id="PS51393"/>
    </source>
</evidence>
<feature type="domain" description="Lipoxygenase" evidence="14">
    <location>
        <begin position="155"/>
        <end position="710"/>
    </location>
</feature>
<dbReference type="PROSITE" id="PS00711">
    <property type="entry name" value="LIPOXYGENASE_1"/>
    <property type="match status" value="1"/>
</dbReference>
<feature type="binding site" evidence="10">
    <location>
        <position position="407"/>
    </location>
    <ligand>
        <name>Fe cation</name>
        <dbReference type="ChEBI" id="CHEBI:24875"/>
        <note>catalytic</note>
    </ligand>
</feature>
<keyword evidence="7 13" id="KW-0560">Oxidoreductase</keyword>
<dbReference type="InterPro" id="IPR020833">
    <property type="entry name" value="LipOase_Fe_BS"/>
</dbReference>
<dbReference type="PROSITE" id="PS51393">
    <property type="entry name" value="LIPOXYGENASE_3"/>
    <property type="match status" value="1"/>
</dbReference>
<comment type="subcellular location">
    <subcellularLocation>
        <location evidence="1">Cytoplasm</location>
    </subcellularLocation>
</comment>